<evidence type="ECO:0000256" key="1">
    <source>
        <dbReference type="SAM" id="Coils"/>
    </source>
</evidence>
<keyword evidence="1" id="KW-0175">Coiled coil</keyword>
<dbReference type="AlphaFoldDB" id="A0A6A6EWY8"/>
<keyword evidence="4" id="KW-1185">Reference proteome</keyword>
<feature type="compositionally biased region" description="Gly residues" evidence="2">
    <location>
        <begin position="1016"/>
        <end position="1028"/>
    </location>
</feature>
<feature type="region of interest" description="Disordered" evidence="2">
    <location>
        <begin position="213"/>
        <end position="286"/>
    </location>
</feature>
<name>A0A6A6EWY8_9PEZI</name>
<dbReference type="Proteomes" id="UP000800200">
    <property type="component" value="Unassembled WGS sequence"/>
</dbReference>
<feature type="compositionally biased region" description="Polar residues" evidence="2">
    <location>
        <begin position="246"/>
        <end position="284"/>
    </location>
</feature>
<feature type="compositionally biased region" description="Low complexity" evidence="2">
    <location>
        <begin position="920"/>
        <end position="931"/>
    </location>
</feature>
<evidence type="ECO:0000313" key="4">
    <source>
        <dbReference type="Proteomes" id="UP000800200"/>
    </source>
</evidence>
<feature type="region of interest" description="Disordered" evidence="2">
    <location>
        <begin position="852"/>
        <end position="998"/>
    </location>
</feature>
<feature type="compositionally biased region" description="Polar residues" evidence="2">
    <location>
        <begin position="984"/>
        <end position="996"/>
    </location>
</feature>
<feature type="compositionally biased region" description="Acidic residues" evidence="2">
    <location>
        <begin position="1091"/>
        <end position="1100"/>
    </location>
</feature>
<evidence type="ECO:0000313" key="3">
    <source>
        <dbReference type="EMBL" id="KAF2195298.1"/>
    </source>
</evidence>
<feature type="compositionally biased region" description="Low complexity" evidence="2">
    <location>
        <begin position="226"/>
        <end position="238"/>
    </location>
</feature>
<gene>
    <name evidence="3" type="ORF">K469DRAFT_698868</name>
</gene>
<feature type="region of interest" description="Disordered" evidence="2">
    <location>
        <begin position="1011"/>
        <end position="1114"/>
    </location>
</feature>
<feature type="compositionally biased region" description="Polar residues" evidence="2">
    <location>
        <begin position="852"/>
        <end position="864"/>
    </location>
</feature>
<dbReference type="OrthoDB" id="5427134at2759"/>
<reference evidence="3" key="1">
    <citation type="journal article" date="2020" name="Stud. Mycol.">
        <title>101 Dothideomycetes genomes: a test case for predicting lifestyles and emergence of pathogens.</title>
        <authorList>
            <person name="Haridas S."/>
            <person name="Albert R."/>
            <person name="Binder M."/>
            <person name="Bloem J."/>
            <person name="Labutti K."/>
            <person name="Salamov A."/>
            <person name="Andreopoulos B."/>
            <person name="Baker S."/>
            <person name="Barry K."/>
            <person name="Bills G."/>
            <person name="Bluhm B."/>
            <person name="Cannon C."/>
            <person name="Castanera R."/>
            <person name="Culley D."/>
            <person name="Daum C."/>
            <person name="Ezra D."/>
            <person name="Gonzalez J."/>
            <person name="Henrissat B."/>
            <person name="Kuo A."/>
            <person name="Liang C."/>
            <person name="Lipzen A."/>
            <person name="Lutzoni F."/>
            <person name="Magnuson J."/>
            <person name="Mondo S."/>
            <person name="Nolan M."/>
            <person name="Ohm R."/>
            <person name="Pangilinan J."/>
            <person name="Park H.-J."/>
            <person name="Ramirez L."/>
            <person name="Alfaro M."/>
            <person name="Sun H."/>
            <person name="Tritt A."/>
            <person name="Yoshinaga Y."/>
            <person name="Zwiers L.-H."/>
            <person name="Turgeon B."/>
            <person name="Goodwin S."/>
            <person name="Spatafora J."/>
            <person name="Crous P."/>
            <person name="Grigoriev I."/>
        </authorList>
    </citation>
    <scope>NUCLEOTIDE SEQUENCE</scope>
    <source>
        <strain evidence="3">CBS 207.26</strain>
    </source>
</reference>
<feature type="region of interest" description="Disordered" evidence="2">
    <location>
        <begin position="124"/>
        <end position="190"/>
    </location>
</feature>
<feature type="compositionally biased region" description="Acidic residues" evidence="2">
    <location>
        <begin position="1029"/>
        <end position="1045"/>
    </location>
</feature>
<accession>A0A6A6EWY8</accession>
<proteinExistence type="predicted"/>
<protein>
    <submittedName>
        <fullName evidence="3">Uncharacterized protein</fullName>
    </submittedName>
</protein>
<organism evidence="3 4">
    <name type="scientific">Zopfia rhizophila CBS 207.26</name>
    <dbReference type="NCBI Taxonomy" id="1314779"/>
    <lineage>
        <taxon>Eukaryota</taxon>
        <taxon>Fungi</taxon>
        <taxon>Dikarya</taxon>
        <taxon>Ascomycota</taxon>
        <taxon>Pezizomycotina</taxon>
        <taxon>Dothideomycetes</taxon>
        <taxon>Dothideomycetes incertae sedis</taxon>
        <taxon>Zopfiaceae</taxon>
        <taxon>Zopfia</taxon>
    </lineage>
</organism>
<dbReference type="EMBL" id="ML994610">
    <property type="protein sequence ID" value="KAF2195298.1"/>
    <property type="molecule type" value="Genomic_DNA"/>
</dbReference>
<evidence type="ECO:0000256" key="2">
    <source>
        <dbReference type="SAM" id="MobiDB-lite"/>
    </source>
</evidence>
<sequence>MAAFGQALGANIPLPATSERAPSSKRPLPNGPCNYRDLAIGTCGCSQFWDKCSADLHEGSSENRSSSERSTWCVCGHHACFHQQEPRSATEIFLPSLAAPNPRALPRCDGRYLLHPGSQCNAHRGLRPVEEESPPLEGSLGINNGRFKASQTLSSQRLPRQGTSQATVAGANQQALDTPSQPSASGLPRVPSVCLLNSHELRPVSDAEVRKVRNDVTSQSRQSPAGLGLSLMNLGSMGDRTDRRQSVSSTILDEINKQQNASYSESEIPSTRANSIPGENTRQPSPRLLSIDRILEYNRNLPHLEVGGDTVPDTFNPDEFMQSATEVATPSNANTPDLRAADQAVHDTKKLIENLTHLTSTEHNGAGLETRPNSANSGGAPQLLLTNSPATPQEQLQQALRSASPQALQRLVSYLNPVHNLLNSIPNVANTLRDLSARLDGLENNSFNYVQPEDFNHQLEQYDGRLLELEHRMDDHDKLHAAIDADHSSNSFIRRRTANVTDSFGSNHSAPSVTSSALIVAAMDRKEIETEFEGIKARLDALEAAAMPSFVDPWEVEIVFLPWGRELRGIWFSPDEPVHDPKSVTQDTEEWTQARSLRSFSRSSLPFNDAGSGWSSQAISDWADTTHEWLSPKACGSNNLVYKRLHSRGFIRNVTLKSANSGDIQTALSNAFGNLLEHFKDTHDTNDQNLDAFDQAISSYPGLKAPFIPLRKIMKSSRLRFLTHAEMSSSALWTAQFLASGVLMRVSGDKKRLYVTQREAYLQQSDHANSSWTWRRLRELPRVQSDPDSQMERNEEHCQPQVAEADAKEACWAFFPAYDPPVSTTSSFSSTHSAQLSIRPVDRQWHRSITPSSILKNKQSQPISPHSEIHPRHPAHRRNRTVSGPVVEEPPQSSSKRRLNLSFEHSQKRHSGIPHNDFQSSSSRSANAPASKPKRRRVTLSPSPRPAPNSHPQEAQVVIWTKNTPRQSREPPSPFFSSHPELPRSNSDVTSRSQRSAALVGKSTPFAYATPHSGPLVGGAGFGGFGDGEAGDTEVDDDDDADDDGQSWRGVEDHDEGSGSDSGDDSDAEGGAEMGDQASFLAKEDSVFGSENDDDLDDGEFGFGAQAHEGNGSEDEIFDTLLGVLEH</sequence>
<feature type="coiled-coil region" evidence="1">
    <location>
        <begin position="425"/>
        <end position="479"/>
    </location>
</feature>
<feature type="region of interest" description="Disordered" evidence="2">
    <location>
        <begin position="359"/>
        <end position="378"/>
    </location>
</feature>
<feature type="compositionally biased region" description="Polar residues" evidence="2">
    <location>
        <begin position="149"/>
        <end position="184"/>
    </location>
</feature>